<accession>A0ABY5V134</accession>
<dbReference type="EMBL" id="CP102294">
    <property type="protein sequence ID" value="UWN57913.1"/>
    <property type="molecule type" value="Genomic_DNA"/>
</dbReference>
<gene>
    <name evidence="1" type="ORF">NQ491_03795</name>
</gene>
<evidence type="ECO:0000313" key="2">
    <source>
        <dbReference type="Proteomes" id="UP001059295"/>
    </source>
</evidence>
<reference evidence="1" key="1">
    <citation type="journal article" date="2022" name="Cell">
        <title>Design, construction, and in vivo augmentation of a complex gut microbiome.</title>
        <authorList>
            <person name="Cheng A.G."/>
            <person name="Ho P.Y."/>
            <person name="Aranda-Diaz A."/>
            <person name="Jain S."/>
            <person name="Yu F.B."/>
            <person name="Meng X."/>
            <person name="Wang M."/>
            <person name="Iakiviak M."/>
            <person name="Nagashima K."/>
            <person name="Zhao A."/>
            <person name="Murugkar P."/>
            <person name="Patil A."/>
            <person name="Atabakhsh K."/>
            <person name="Weakley A."/>
            <person name="Yan J."/>
            <person name="Brumbaugh A.R."/>
            <person name="Higginbottom S."/>
            <person name="Dimas A."/>
            <person name="Shiver A.L."/>
            <person name="Deutschbauer A."/>
            <person name="Neff N."/>
            <person name="Sonnenburg J.L."/>
            <person name="Huang K.C."/>
            <person name="Fischbach M.A."/>
        </authorList>
    </citation>
    <scope>NUCLEOTIDE SEQUENCE</scope>
    <source>
        <strain evidence="1">AP11</strain>
    </source>
</reference>
<dbReference type="Proteomes" id="UP001059295">
    <property type="component" value="Chromosome"/>
</dbReference>
<proteinExistence type="predicted"/>
<evidence type="ECO:0000313" key="1">
    <source>
        <dbReference type="EMBL" id="UWN57913.1"/>
    </source>
</evidence>
<sequence>MDVYHSFPHTDWQRIERIVRECRTSVLSLALSLGFKRPDPLYRIKSNERKITLALAVRILRNWPQFNLGWLLTGQGPVRLEVGSASGEGNLSALSGDAVRPQRKFGAPPTAESIVGRWELTHAFSLVDEWQSDGQPDATFACNEIVWDFGPDRIVVQYEWGVEVAREGYLYDPVSGQLFVEHSVMQIVRLNAETLEFLDRSDSEKGSAAVFVFRCVR</sequence>
<keyword evidence="2" id="KW-1185">Reference proteome</keyword>
<protein>
    <submittedName>
        <fullName evidence="1">Uncharacterized protein</fullName>
    </submittedName>
</protein>
<organism evidence="1 2">
    <name type="scientific">Alistipes ihumii AP11</name>
    <dbReference type="NCBI Taxonomy" id="1211813"/>
    <lineage>
        <taxon>Bacteria</taxon>
        <taxon>Pseudomonadati</taxon>
        <taxon>Bacteroidota</taxon>
        <taxon>Bacteroidia</taxon>
        <taxon>Bacteroidales</taxon>
        <taxon>Rikenellaceae</taxon>
        <taxon>Alistipes</taxon>
    </lineage>
</organism>
<dbReference type="RefSeq" id="WP_019244641.1">
    <property type="nucleotide sequence ID" value="NZ_CAPH01000001.1"/>
</dbReference>
<name>A0ABY5V134_9BACT</name>
<dbReference type="GeneID" id="82890827"/>